<organism evidence="2 3">
    <name type="scientific">Vibrio mytili</name>
    <dbReference type="NCBI Taxonomy" id="50718"/>
    <lineage>
        <taxon>Bacteria</taxon>
        <taxon>Pseudomonadati</taxon>
        <taxon>Pseudomonadota</taxon>
        <taxon>Gammaproteobacteria</taxon>
        <taxon>Vibrionales</taxon>
        <taxon>Vibrionaceae</taxon>
        <taxon>Vibrio</taxon>
    </lineage>
</organism>
<keyword evidence="3" id="KW-1185">Reference proteome</keyword>
<evidence type="ECO:0000313" key="2">
    <source>
        <dbReference type="EMBL" id="KIN11969.1"/>
    </source>
</evidence>
<name>A0A0C3DKI3_9VIBR</name>
<evidence type="ECO:0000259" key="1">
    <source>
        <dbReference type="Pfam" id="PF11575"/>
    </source>
</evidence>
<dbReference type="OrthoDB" id="7942745at2"/>
<dbReference type="STRING" id="50718.SU60_04170"/>
<dbReference type="NCBIfam" id="TIGR03950">
    <property type="entry name" value="sidero_Fe_reduc"/>
    <property type="match status" value="1"/>
</dbReference>
<dbReference type="RefSeq" id="WP_041154460.1">
    <property type="nucleotide sequence ID" value="NZ_CBCRVP010000021.1"/>
</dbReference>
<reference evidence="2 3" key="1">
    <citation type="submission" date="2015-01" db="EMBL/GenBank/DDBJ databases">
        <title>Draft genome of Vibrio mytili type strain CAIM 528.</title>
        <authorList>
            <person name="Gonzalez-Castillo A."/>
            <person name="Gomez-Gil B."/>
            <person name="Enciso-Ibarra J."/>
        </authorList>
    </citation>
    <scope>NUCLEOTIDE SEQUENCE [LARGE SCALE GENOMIC DNA]</scope>
    <source>
        <strain evidence="2 3">CAIM 528</strain>
    </source>
</reference>
<dbReference type="InterPro" id="IPR024726">
    <property type="entry name" value="FhuF_C"/>
</dbReference>
<feature type="domain" description="Ferric siderophore reductase C-terminal" evidence="1">
    <location>
        <begin position="211"/>
        <end position="231"/>
    </location>
</feature>
<dbReference type="Proteomes" id="UP000031977">
    <property type="component" value="Unassembled WGS sequence"/>
</dbReference>
<dbReference type="EMBL" id="JXOK01000009">
    <property type="protein sequence ID" value="KIN11969.1"/>
    <property type="molecule type" value="Genomic_DNA"/>
</dbReference>
<dbReference type="GO" id="GO:0051537">
    <property type="term" value="F:2 iron, 2 sulfur cluster binding"/>
    <property type="evidence" value="ECO:0007669"/>
    <property type="project" value="InterPro"/>
</dbReference>
<accession>A0A0C3DKI3</accession>
<proteinExistence type="predicted"/>
<comment type="caution">
    <text evidence="2">The sequence shown here is derived from an EMBL/GenBank/DDBJ whole genome shotgun (WGS) entry which is preliminary data.</text>
</comment>
<gene>
    <name evidence="2" type="ORF">SU60_04170</name>
</gene>
<dbReference type="AlphaFoldDB" id="A0A0C3DKI3"/>
<dbReference type="Pfam" id="PF11575">
    <property type="entry name" value="FhuF_C"/>
    <property type="match status" value="1"/>
</dbReference>
<sequence>MSDSFFYKLFQSSSSMTAYLHGDIGEISQDAIHIDNNINPIIKGLYRQLEETYPEAGRAYWLTRTWDLLCWQPVYIAFISIYGFQTLPNLYQMAQYVKPCFVTGYRFANKQCTVGDETTLIREAGPQLRALFDFYQNEMNEWTRIRPGFTQQLMSDGMLAGLVRLQNFFPNLNSSIIKEHASLWLQAMDLEQDNVSSLYQMQIDQPVQLVRKSCCLVYKREQGKLCQDCPRLNKNREIMSKRV</sequence>
<dbReference type="InterPro" id="IPR023998">
    <property type="entry name" value="FCR-like"/>
</dbReference>
<protein>
    <submittedName>
        <fullName evidence="2">(2Fe-2S)-binding protein</fullName>
    </submittedName>
</protein>
<evidence type="ECO:0000313" key="3">
    <source>
        <dbReference type="Proteomes" id="UP000031977"/>
    </source>
</evidence>